<protein>
    <recommendedName>
        <fullName evidence="1">Peptidoglycan binding-like domain-containing protein</fullName>
    </recommendedName>
</protein>
<gene>
    <name evidence="2" type="ORF">A9C19_16540</name>
</gene>
<dbReference type="Proteomes" id="UP000181936">
    <property type="component" value="Chromosome"/>
</dbReference>
<keyword evidence="3" id="KW-1185">Reference proteome</keyword>
<evidence type="ECO:0000313" key="3">
    <source>
        <dbReference type="Proteomes" id="UP000181936"/>
    </source>
</evidence>
<dbReference type="RefSeq" id="WP_072581020.1">
    <property type="nucleotide sequence ID" value="NZ_CP016020.1"/>
</dbReference>
<dbReference type="EMBL" id="CP016020">
    <property type="protein sequence ID" value="APH06221.1"/>
    <property type="molecule type" value="Genomic_DNA"/>
</dbReference>
<name>A0A1L3MV48_9BACI</name>
<proteinExistence type="predicted"/>
<dbReference type="InterPro" id="IPR036366">
    <property type="entry name" value="PGBDSf"/>
</dbReference>
<evidence type="ECO:0000259" key="1">
    <source>
        <dbReference type="Pfam" id="PF01471"/>
    </source>
</evidence>
<dbReference type="InterPro" id="IPR036365">
    <property type="entry name" value="PGBD-like_sf"/>
</dbReference>
<dbReference type="InterPro" id="IPR002477">
    <property type="entry name" value="Peptidoglycan-bd-like"/>
</dbReference>
<sequence>MCALACGGLKEAGFNVGTVDGKFGSKTESAVIAFQKKVGIKADGIAGNQTYSHLKSYNPYKTYTPPKPKIDNSLTIYASHEKVVENKNSTWSEVSKSLKEIAKLGYDFVIGDDINTLLDKDASTVDKLIAGLSFVPGGKAINGAIKVSKVGKKVLLDLDLQFFAKIKANEHGYFGKVGKSSSSKVRNISGGDLEAKKFFNALTEGYVSEKKLDNGVLRILKDGTAITYRPVSKSDSTPAVDINGGKTYKSQKIHFID</sequence>
<dbReference type="AlphaFoldDB" id="A0A1L3MV48"/>
<dbReference type="SUPFAM" id="SSF47090">
    <property type="entry name" value="PGBD-like"/>
    <property type="match status" value="1"/>
</dbReference>
<feature type="domain" description="Peptidoglycan binding-like" evidence="1">
    <location>
        <begin position="9"/>
        <end position="54"/>
    </location>
</feature>
<organism evidence="2 3">
    <name type="scientific">Bacillus weihaiensis</name>
    <dbReference type="NCBI Taxonomy" id="1547283"/>
    <lineage>
        <taxon>Bacteria</taxon>
        <taxon>Bacillati</taxon>
        <taxon>Bacillota</taxon>
        <taxon>Bacilli</taxon>
        <taxon>Bacillales</taxon>
        <taxon>Bacillaceae</taxon>
        <taxon>Bacillus</taxon>
    </lineage>
</organism>
<evidence type="ECO:0000313" key="2">
    <source>
        <dbReference type="EMBL" id="APH06221.1"/>
    </source>
</evidence>
<accession>A0A1L3MV48</accession>
<dbReference type="KEGG" id="bwh:A9C19_16540"/>
<reference evidence="2 3" key="1">
    <citation type="journal article" date="2016" name="Sci. Rep.">
        <title>Complete genome sequence and transcriptomic analysis of a novel marine strain Bacillus weihaiensis reveals the mechanism of brown algae degradation.</title>
        <authorList>
            <person name="Zhu Y."/>
            <person name="Chen P."/>
            <person name="Bao Y."/>
            <person name="Men Y."/>
            <person name="Zeng Y."/>
            <person name="Yang J."/>
            <person name="Sun J."/>
            <person name="Sun Y."/>
        </authorList>
    </citation>
    <scope>NUCLEOTIDE SEQUENCE [LARGE SCALE GENOMIC DNA]</scope>
    <source>
        <strain evidence="2 3">Alg07</strain>
    </source>
</reference>
<dbReference type="Pfam" id="PF01471">
    <property type="entry name" value="PG_binding_1"/>
    <property type="match status" value="1"/>
</dbReference>
<dbReference type="Gene3D" id="1.10.101.10">
    <property type="entry name" value="PGBD-like superfamily/PGBD"/>
    <property type="match status" value="1"/>
</dbReference>
<dbReference type="STRING" id="1547283.A9C19_16540"/>